<evidence type="ECO:0000313" key="3">
    <source>
        <dbReference type="EMBL" id="QTE30610.1"/>
    </source>
</evidence>
<gene>
    <name evidence="3" type="ORF">J4E96_06490</name>
</gene>
<evidence type="ECO:0000313" key="4">
    <source>
        <dbReference type="Proteomes" id="UP000663937"/>
    </source>
</evidence>
<organism evidence="3 4">
    <name type="scientific">Pengzhenrongella sicca</name>
    <dbReference type="NCBI Taxonomy" id="2819238"/>
    <lineage>
        <taxon>Bacteria</taxon>
        <taxon>Bacillati</taxon>
        <taxon>Actinomycetota</taxon>
        <taxon>Actinomycetes</taxon>
        <taxon>Micrococcales</taxon>
        <taxon>Pengzhenrongella</taxon>
    </lineage>
</organism>
<dbReference type="PANTHER" id="PTHR43194:SF2">
    <property type="entry name" value="PEROXISOMAL MEMBRANE PROTEIN LPX1"/>
    <property type="match status" value="1"/>
</dbReference>
<dbReference type="RefSeq" id="WP_227424960.1">
    <property type="nucleotide sequence ID" value="NZ_CP071868.1"/>
</dbReference>
<dbReference type="PANTHER" id="PTHR43194">
    <property type="entry name" value="HYDROLASE ALPHA/BETA FOLD FAMILY"/>
    <property type="match status" value="1"/>
</dbReference>
<feature type="domain" description="AB hydrolase-1" evidence="1">
    <location>
        <begin position="88"/>
        <end position="226"/>
    </location>
</feature>
<proteinExistence type="predicted"/>
<dbReference type="GO" id="GO:0016787">
    <property type="term" value="F:hydrolase activity"/>
    <property type="evidence" value="ECO:0007669"/>
    <property type="project" value="UniProtKB-KW"/>
</dbReference>
<evidence type="ECO:0000259" key="2">
    <source>
        <dbReference type="Pfam" id="PF08386"/>
    </source>
</evidence>
<keyword evidence="4" id="KW-1185">Reference proteome</keyword>
<dbReference type="Proteomes" id="UP000663937">
    <property type="component" value="Chromosome"/>
</dbReference>
<keyword evidence="3" id="KW-0378">Hydrolase</keyword>
<feature type="domain" description="Peptidase S33 tripeptidyl aminopeptidase-like C-terminal" evidence="2">
    <location>
        <begin position="234"/>
        <end position="294"/>
    </location>
</feature>
<dbReference type="Pfam" id="PF08386">
    <property type="entry name" value="Abhydrolase_4"/>
    <property type="match status" value="1"/>
</dbReference>
<dbReference type="Gene3D" id="3.40.50.1820">
    <property type="entry name" value="alpha/beta hydrolase"/>
    <property type="match status" value="1"/>
</dbReference>
<sequence>MPETSSPVRPPASPDRRARLRAAPVRLAFGLLDRVAPPLAARWALDIWCTLPNNSGRRRDERPAGGVVTELAGPGRTRLAIETWGSGPPVYLVHGWGGWRGQLGAFVEPLVAAGHRVIGFDAPGHGDSAPGVLGSRRGNAAEFARALSDVVDAHGPAAGVIAHSLGSATAALAVHDGAPVARLAVIAPSPDFIRMTQALPVHLGYGAQTHQRFLAQLAALAERPLADFDMTTLDVGATPALIVHDRLDKEVPYADSARLADAWPRAEFVTTEGLGHQRILQDPAVVERVCRFVAAAA</sequence>
<dbReference type="InterPro" id="IPR029058">
    <property type="entry name" value="AB_hydrolase_fold"/>
</dbReference>
<name>A0A8A4ZF34_9MICO</name>
<dbReference type="Pfam" id="PF00561">
    <property type="entry name" value="Abhydrolase_1"/>
    <property type="match status" value="1"/>
</dbReference>
<reference evidence="3" key="1">
    <citation type="submission" date="2021-03" db="EMBL/GenBank/DDBJ databases">
        <title>Pengzhenrongella sicca gen. nov., sp. nov., a new member of suborder Micrococcineae isolated from High-Arctic tundra soil.</title>
        <authorList>
            <person name="Peng F."/>
        </authorList>
    </citation>
    <scope>NUCLEOTIDE SEQUENCE</scope>
    <source>
        <strain evidence="3">LRZ-2</strain>
    </source>
</reference>
<dbReference type="InterPro" id="IPR050228">
    <property type="entry name" value="Carboxylesterase_BioH"/>
</dbReference>
<dbReference type="AlphaFoldDB" id="A0A8A4ZF34"/>
<dbReference type="InterPro" id="IPR013595">
    <property type="entry name" value="Pept_S33_TAP-like_C"/>
</dbReference>
<evidence type="ECO:0000259" key="1">
    <source>
        <dbReference type="Pfam" id="PF00561"/>
    </source>
</evidence>
<accession>A0A8A4ZF34</accession>
<dbReference type="KEGG" id="psic:J4E96_06490"/>
<protein>
    <submittedName>
        <fullName evidence="3">Alpha/beta fold hydrolase</fullName>
    </submittedName>
</protein>
<dbReference type="InterPro" id="IPR000073">
    <property type="entry name" value="AB_hydrolase_1"/>
</dbReference>
<dbReference type="SUPFAM" id="SSF53474">
    <property type="entry name" value="alpha/beta-Hydrolases"/>
    <property type="match status" value="1"/>
</dbReference>
<dbReference type="EMBL" id="CP071868">
    <property type="protein sequence ID" value="QTE30610.1"/>
    <property type="molecule type" value="Genomic_DNA"/>
</dbReference>